<evidence type="ECO:0000313" key="1">
    <source>
        <dbReference type="EMBL" id="MBC5754546.1"/>
    </source>
</evidence>
<dbReference type="EMBL" id="JACOQH010000008">
    <property type="protein sequence ID" value="MBC5754546.1"/>
    <property type="molecule type" value="Genomic_DNA"/>
</dbReference>
<dbReference type="CDD" id="cd01745">
    <property type="entry name" value="GATase1_2"/>
    <property type="match status" value="1"/>
</dbReference>
<keyword evidence="2" id="KW-1185">Reference proteome</keyword>
<accession>A0ABR7IC81</accession>
<dbReference type="PROSITE" id="PS51273">
    <property type="entry name" value="GATASE_TYPE_1"/>
    <property type="match status" value="1"/>
</dbReference>
<dbReference type="Pfam" id="PF07722">
    <property type="entry name" value="Peptidase_C26"/>
    <property type="match status" value="1"/>
</dbReference>
<dbReference type="InterPro" id="IPR029062">
    <property type="entry name" value="Class_I_gatase-like"/>
</dbReference>
<comment type="caution">
    <text evidence="1">The sequence shown here is derived from an EMBL/GenBank/DDBJ whole genome shotgun (WGS) entry which is preliminary data.</text>
</comment>
<evidence type="ECO:0000313" key="2">
    <source>
        <dbReference type="Proteomes" id="UP000621540"/>
    </source>
</evidence>
<proteinExistence type="predicted"/>
<organism evidence="1 2">
    <name type="scientific">Roseburia yibonii</name>
    <dbReference type="NCBI Taxonomy" id="2763063"/>
    <lineage>
        <taxon>Bacteria</taxon>
        <taxon>Bacillati</taxon>
        <taxon>Bacillota</taxon>
        <taxon>Clostridia</taxon>
        <taxon>Lachnospirales</taxon>
        <taxon>Lachnospiraceae</taxon>
        <taxon>Roseburia</taxon>
    </lineage>
</organism>
<sequence>MEKQKKPVIGVCPLYDETKESIWMLPGYLEGLKEAGSIPVILPLTAERADYETLDAQIDGYLLTGGHDIDPALYGEERNKNCGEPCRMRDMIEPWIYERAVLEDKPVLGICRGIQFINVAEGGTLYQDLPSEYQTGVEHHMCAPYDRAVHEVDIKSDSPLYDLLKKEKLGVNSYHHQAVRTVGDKLSVMAVSEDGLVEAVCRKDRTFVWGVQWHPEFLYRKDADAKKIFQAFVDACKK</sequence>
<dbReference type="RefSeq" id="WP_186982512.1">
    <property type="nucleotide sequence ID" value="NZ_JACOQH010000008.1"/>
</dbReference>
<dbReference type="Gene3D" id="3.40.50.880">
    <property type="match status" value="1"/>
</dbReference>
<dbReference type="InterPro" id="IPR044668">
    <property type="entry name" value="PuuD-like"/>
</dbReference>
<dbReference type="GO" id="GO:0016787">
    <property type="term" value="F:hydrolase activity"/>
    <property type="evidence" value="ECO:0007669"/>
    <property type="project" value="UniProtKB-KW"/>
</dbReference>
<protein>
    <submittedName>
        <fullName evidence="1">Gamma-glutamyl-gamma-aminobutyrate hydrolase family protein</fullName>
    </submittedName>
</protein>
<dbReference type="Proteomes" id="UP000621540">
    <property type="component" value="Unassembled WGS sequence"/>
</dbReference>
<reference evidence="1 2" key="1">
    <citation type="submission" date="2020-08" db="EMBL/GenBank/DDBJ databases">
        <title>Genome public.</title>
        <authorList>
            <person name="Liu C."/>
            <person name="Sun Q."/>
        </authorList>
    </citation>
    <scope>NUCLEOTIDE SEQUENCE [LARGE SCALE GENOMIC DNA]</scope>
    <source>
        <strain evidence="1 2">BX0805</strain>
    </source>
</reference>
<keyword evidence="1" id="KW-0378">Hydrolase</keyword>
<dbReference type="PANTHER" id="PTHR43235">
    <property type="entry name" value="GLUTAMINE AMIDOTRANSFERASE PB2B2.05-RELATED"/>
    <property type="match status" value="1"/>
</dbReference>
<gene>
    <name evidence="1" type="ORF">H8Z76_11065</name>
</gene>
<dbReference type="SUPFAM" id="SSF52317">
    <property type="entry name" value="Class I glutamine amidotransferase-like"/>
    <property type="match status" value="1"/>
</dbReference>
<dbReference type="InterPro" id="IPR011697">
    <property type="entry name" value="Peptidase_C26"/>
</dbReference>
<name>A0ABR7IC81_9FIRM</name>
<dbReference type="PANTHER" id="PTHR43235:SF1">
    <property type="entry name" value="GLUTAMINE AMIDOTRANSFERASE PB2B2.05-RELATED"/>
    <property type="match status" value="1"/>
</dbReference>